<gene>
    <name evidence="2" type="ORF">KC01_LOCUS5101</name>
</gene>
<accession>A0AAV2JAQ6</accession>
<dbReference type="AlphaFoldDB" id="A0AAV2JAQ6"/>
<feature type="region of interest" description="Disordered" evidence="1">
    <location>
        <begin position="1"/>
        <end position="30"/>
    </location>
</feature>
<dbReference type="EMBL" id="OZ035833">
    <property type="protein sequence ID" value="CAL1573142.1"/>
    <property type="molecule type" value="Genomic_DNA"/>
</dbReference>
<sequence length="166" mass="18132">MHVQPQPLSSRRGRQGRQGRCDRQGTDRGASVHQIHEALRLQSRVLDQTVVTGRASGEHDSPCCVYSRARIAILPAAGVQLRGTKVCFPRTHSSLFSASADTGSGTTEHLRAMSIDTLLEAARFLEWQAQQQQSTRAQVPQAQTIVQGSDTINAHTDPLRGNLTLL</sequence>
<dbReference type="Proteomes" id="UP001497482">
    <property type="component" value="Chromosome 11"/>
</dbReference>
<keyword evidence="3" id="KW-1185">Reference proteome</keyword>
<organism evidence="2 3">
    <name type="scientific">Knipowitschia caucasica</name>
    <name type="common">Caucasian dwarf goby</name>
    <name type="synonym">Pomatoschistus caucasicus</name>
    <dbReference type="NCBI Taxonomy" id="637954"/>
    <lineage>
        <taxon>Eukaryota</taxon>
        <taxon>Metazoa</taxon>
        <taxon>Chordata</taxon>
        <taxon>Craniata</taxon>
        <taxon>Vertebrata</taxon>
        <taxon>Euteleostomi</taxon>
        <taxon>Actinopterygii</taxon>
        <taxon>Neopterygii</taxon>
        <taxon>Teleostei</taxon>
        <taxon>Neoteleostei</taxon>
        <taxon>Acanthomorphata</taxon>
        <taxon>Gobiaria</taxon>
        <taxon>Gobiiformes</taxon>
        <taxon>Gobioidei</taxon>
        <taxon>Gobiidae</taxon>
        <taxon>Gobiinae</taxon>
        <taxon>Knipowitschia</taxon>
    </lineage>
</organism>
<protein>
    <submittedName>
        <fullName evidence="2">Uncharacterized protein</fullName>
    </submittedName>
</protein>
<evidence type="ECO:0000256" key="1">
    <source>
        <dbReference type="SAM" id="MobiDB-lite"/>
    </source>
</evidence>
<evidence type="ECO:0000313" key="2">
    <source>
        <dbReference type="EMBL" id="CAL1573142.1"/>
    </source>
</evidence>
<reference evidence="2 3" key="1">
    <citation type="submission" date="2024-04" db="EMBL/GenBank/DDBJ databases">
        <authorList>
            <person name="Waldvogel A.-M."/>
            <person name="Schoenle A."/>
        </authorList>
    </citation>
    <scope>NUCLEOTIDE SEQUENCE [LARGE SCALE GENOMIC DNA]</scope>
</reference>
<name>A0AAV2JAQ6_KNICA</name>
<proteinExistence type="predicted"/>
<evidence type="ECO:0000313" key="3">
    <source>
        <dbReference type="Proteomes" id="UP001497482"/>
    </source>
</evidence>